<keyword evidence="5" id="KW-0819">tRNA processing</keyword>
<dbReference type="EMBL" id="JAWLIP010000002">
    <property type="protein sequence ID" value="MDV6226088.1"/>
    <property type="molecule type" value="Genomic_DNA"/>
</dbReference>
<organism evidence="12 13">
    <name type="scientific">Nitratireductor aquimarinus</name>
    <dbReference type="NCBI Taxonomy" id="889300"/>
    <lineage>
        <taxon>Bacteria</taxon>
        <taxon>Pseudomonadati</taxon>
        <taxon>Pseudomonadota</taxon>
        <taxon>Alphaproteobacteria</taxon>
        <taxon>Hyphomicrobiales</taxon>
        <taxon>Phyllobacteriaceae</taxon>
        <taxon>Nitratireductor</taxon>
    </lineage>
</organism>
<keyword evidence="13" id="KW-1185">Reference proteome</keyword>
<dbReference type="SUPFAM" id="SSF56112">
    <property type="entry name" value="Protein kinase-like (PK-like)"/>
    <property type="match status" value="1"/>
</dbReference>
<comment type="similarity">
    <text evidence="2">Belongs to the TsaE family.</text>
</comment>
<dbReference type="InterPro" id="IPR012180">
    <property type="entry name" value="Bifunc_ATPase/PTrfase"/>
</dbReference>
<evidence type="ECO:0000256" key="9">
    <source>
        <dbReference type="ARBA" id="ARBA00022842"/>
    </source>
</evidence>
<comment type="subcellular location">
    <subcellularLocation>
        <location evidence="1">Cytoplasm</location>
    </subcellularLocation>
</comment>
<evidence type="ECO:0000256" key="2">
    <source>
        <dbReference type="ARBA" id="ARBA00007599"/>
    </source>
</evidence>
<evidence type="ECO:0000259" key="11">
    <source>
        <dbReference type="Pfam" id="PF01636"/>
    </source>
</evidence>
<dbReference type="Pfam" id="PF02367">
    <property type="entry name" value="TsaE"/>
    <property type="match status" value="1"/>
</dbReference>
<keyword evidence="6" id="KW-0479">Metal-binding</keyword>
<reference evidence="12 13" key="1">
    <citation type="submission" date="2023-10" db="EMBL/GenBank/DDBJ databases">
        <authorList>
            <person name="Venkata Ramana C."/>
            <person name="Sasikala C."/>
            <person name="Dhurka M."/>
        </authorList>
    </citation>
    <scope>NUCLEOTIDE SEQUENCE [LARGE SCALE GENOMIC DNA]</scope>
    <source>
        <strain evidence="12 13">KCTC 32151</strain>
    </source>
</reference>
<evidence type="ECO:0000256" key="7">
    <source>
        <dbReference type="ARBA" id="ARBA00022741"/>
    </source>
</evidence>
<evidence type="ECO:0000256" key="1">
    <source>
        <dbReference type="ARBA" id="ARBA00004496"/>
    </source>
</evidence>
<dbReference type="Gene3D" id="3.90.1200.10">
    <property type="match status" value="1"/>
</dbReference>
<keyword evidence="4" id="KW-0963">Cytoplasm</keyword>
<comment type="caution">
    <text evidence="12">The sequence shown here is derived from an EMBL/GenBank/DDBJ whole genome shotgun (WGS) entry which is preliminary data.</text>
</comment>
<keyword evidence="9" id="KW-0460">Magnesium</keyword>
<dbReference type="InterPro" id="IPR027417">
    <property type="entry name" value="P-loop_NTPase"/>
</dbReference>
<evidence type="ECO:0000256" key="8">
    <source>
        <dbReference type="ARBA" id="ARBA00022840"/>
    </source>
</evidence>
<dbReference type="InterPro" id="IPR003442">
    <property type="entry name" value="T6A_TsaE"/>
</dbReference>
<dbReference type="Gene3D" id="3.30.200.20">
    <property type="entry name" value="Phosphorylase Kinase, domain 1"/>
    <property type="match status" value="1"/>
</dbReference>
<keyword evidence="8" id="KW-0067">ATP-binding</keyword>
<sequence length="502" mass="56223">MTARVLERFLPDEDATTLFGEDIAVALRAGDVLALKGDLGAGKTTLARSIVRALAEDPDMDVPSPTFTLVQSYDARIPVHHFDLYRLGEPDELEELGLFEAAEDGVALVEWPERAGDALKDAIRLELHDEGEGRLAVISGPDDAMLRLERSFAIRDFLNKAGEKRAHRAFLLGDASLRAYETVTTRLGARRILMNAPERRDEPLLACGRPYSRIAHLAQSVAASVAMANTIRARGFAAYEVYAQDLETGLLLTEHLGVTPFLSPEGEPVAERYVEAARLLAALHRDAWPTEMPVDEGHVHELPPYDREALGIEVSLLTDWYMPFMAGRPASDEERAGYMECWDRLFARLEDFEKNLVLRDFHSPNLIWRGEREGFDRLGLIDLQDAVCGPAAYDVASLALDARVTMPEELERAVVEAYCAARAEQGPFDRAAFDEAYAICGTQRNSKLLGTFVRLEQRDHKPFYIKHLPRIRTYLRRAMRHPALDELRGFYEEAGFLGGDEE</sequence>
<dbReference type="Proteomes" id="UP001185659">
    <property type="component" value="Unassembled WGS sequence"/>
</dbReference>
<evidence type="ECO:0000256" key="5">
    <source>
        <dbReference type="ARBA" id="ARBA00022694"/>
    </source>
</evidence>
<dbReference type="RefSeq" id="WP_317560858.1">
    <property type="nucleotide sequence ID" value="NZ_JAWLIP010000002.1"/>
</dbReference>
<proteinExistence type="inferred from homology"/>
<dbReference type="NCBIfam" id="TIGR00150">
    <property type="entry name" value="T6A_YjeE"/>
    <property type="match status" value="1"/>
</dbReference>
<evidence type="ECO:0000313" key="12">
    <source>
        <dbReference type="EMBL" id="MDV6226088.1"/>
    </source>
</evidence>
<gene>
    <name evidence="12" type="primary">tsaE</name>
    <name evidence="12" type="ORF">R2G56_07285</name>
</gene>
<evidence type="ECO:0000256" key="6">
    <source>
        <dbReference type="ARBA" id="ARBA00022723"/>
    </source>
</evidence>
<evidence type="ECO:0000313" key="13">
    <source>
        <dbReference type="Proteomes" id="UP001185659"/>
    </source>
</evidence>
<keyword evidence="7" id="KW-0547">Nucleotide-binding</keyword>
<feature type="domain" description="Aminoglycoside phosphotransferase" evidence="11">
    <location>
        <begin position="171"/>
        <end position="423"/>
    </location>
</feature>
<dbReference type="PIRSF" id="PIRSF036599">
    <property type="entry name" value="AtpPhos"/>
    <property type="match status" value="1"/>
</dbReference>
<dbReference type="Pfam" id="PF01636">
    <property type="entry name" value="APH"/>
    <property type="match status" value="1"/>
</dbReference>
<protein>
    <recommendedName>
        <fullName evidence="3">tRNA threonylcarbamoyladenosine biosynthesis protein TsaE</fullName>
    </recommendedName>
    <alternativeName>
        <fullName evidence="10">t(6)A37 threonylcarbamoyladenosine biosynthesis protein TsaE</fullName>
    </alternativeName>
</protein>
<evidence type="ECO:0000256" key="3">
    <source>
        <dbReference type="ARBA" id="ARBA00019010"/>
    </source>
</evidence>
<evidence type="ECO:0000256" key="10">
    <source>
        <dbReference type="ARBA" id="ARBA00032441"/>
    </source>
</evidence>
<accession>A0ABU4AIM4</accession>
<dbReference type="SUPFAM" id="SSF52540">
    <property type="entry name" value="P-loop containing nucleoside triphosphate hydrolases"/>
    <property type="match status" value="1"/>
</dbReference>
<evidence type="ECO:0000256" key="4">
    <source>
        <dbReference type="ARBA" id="ARBA00022490"/>
    </source>
</evidence>
<dbReference type="Gene3D" id="3.40.50.300">
    <property type="entry name" value="P-loop containing nucleotide triphosphate hydrolases"/>
    <property type="match status" value="1"/>
</dbReference>
<dbReference type="PANTHER" id="PTHR33540">
    <property type="entry name" value="TRNA THREONYLCARBAMOYLADENOSINE BIOSYNTHESIS PROTEIN TSAE"/>
    <property type="match status" value="1"/>
</dbReference>
<dbReference type="InterPro" id="IPR011009">
    <property type="entry name" value="Kinase-like_dom_sf"/>
</dbReference>
<dbReference type="PANTHER" id="PTHR33540:SF2">
    <property type="entry name" value="TRNA THREONYLCARBAMOYLADENOSINE BIOSYNTHESIS PROTEIN TSAE"/>
    <property type="match status" value="1"/>
</dbReference>
<dbReference type="InterPro" id="IPR002575">
    <property type="entry name" value="Aminoglycoside_PTrfase"/>
</dbReference>
<name>A0ABU4AIM4_9HYPH</name>